<name>E7C2A0_9BACT</name>
<dbReference type="GO" id="GO:0046872">
    <property type="term" value="F:metal ion binding"/>
    <property type="evidence" value="ECO:0007669"/>
    <property type="project" value="UniProtKB-KW"/>
</dbReference>
<feature type="binding site" evidence="3">
    <location>
        <position position="58"/>
    </location>
    <ligand>
        <name>a divalent metal cation</name>
        <dbReference type="ChEBI" id="CHEBI:60240"/>
        <label>1</label>
    </ligand>
</feature>
<evidence type="ECO:0000256" key="3">
    <source>
        <dbReference type="PIRSR" id="PIRSR602678-1"/>
    </source>
</evidence>
<dbReference type="InterPro" id="IPR036069">
    <property type="entry name" value="DUF34/NIF3_sf"/>
</dbReference>
<comment type="similarity">
    <text evidence="1">Belongs to the GTP cyclohydrolase I type 2/NIF3 family.</text>
</comment>
<accession>E7C2A0</accession>
<dbReference type="InterPro" id="IPR002678">
    <property type="entry name" value="DUF34/NIF3"/>
</dbReference>
<dbReference type="Pfam" id="PF01784">
    <property type="entry name" value="DUF34_NIF3"/>
    <property type="match status" value="1"/>
</dbReference>
<dbReference type="AlphaFoldDB" id="E7C2A0"/>
<sequence>MEFGSATPSKVAILSGSGQSALNEILDAGSDTLVTGELKQQHFNLAQELKLNLYACGHYATEVFGVDALASEVAGQFGLPYEFVETHCPL</sequence>
<evidence type="ECO:0000256" key="1">
    <source>
        <dbReference type="ARBA" id="ARBA00006964"/>
    </source>
</evidence>
<protein>
    <submittedName>
        <fullName evidence="4">Uncharacterized conserved protein</fullName>
    </submittedName>
</protein>
<dbReference type="PANTHER" id="PTHR13799">
    <property type="entry name" value="NGG1 INTERACTING FACTOR 3"/>
    <property type="match status" value="1"/>
</dbReference>
<proteinExistence type="inferred from homology"/>
<dbReference type="EMBL" id="GU567959">
    <property type="protein sequence ID" value="ADI21574.1"/>
    <property type="molecule type" value="Genomic_DNA"/>
</dbReference>
<organism evidence="4">
    <name type="scientific">uncultured verrucomicrobium HF0070_35E03</name>
    <dbReference type="NCBI Taxonomy" id="723595"/>
    <lineage>
        <taxon>Bacteria</taxon>
        <taxon>Pseudomonadati</taxon>
        <taxon>Verrucomicrobiota</taxon>
        <taxon>environmental samples</taxon>
    </lineage>
</organism>
<feature type="binding site" evidence="3">
    <location>
        <position position="62"/>
    </location>
    <ligand>
        <name>a divalent metal cation</name>
        <dbReference type="ChEBI" id="CHEBI:60240"/>
        <label>1</label>
    </ligand>
</feature>
<dbReference type="Gene3D" id="3.40.1390.30">
    <property type="entry name" value="NIF3 (NGG1p interacting factor 3)-like"/>
    <property type="match status" value="2"/>
</dbReference>
<evidence type="ECO:0000256" key="2">
    <source>
        <dbReference type="ARBA" id="ARBA00022723"/>
    </source>
</evidence>
<reference evidence="4" key="1">
    <citation type="submission" date="2010-01" db="EMBL/GenBank/DDBJ databases">
        <title>Genome fragments of uncultured bacteria from the North Pacific subtropical Gyre.</title>
        <authorList>
            <person name="Pham V.D."/>
            <person name="Delong E.F."/>
        </authorList>
    </citation>
    <scope>NUCLEOTIDE SEQUENCE</scope>
</reference>
<evidence type="ECO:0000313" key="4">
    <source>
        <dbReference type="EMBL" id="ADI21574.1"/>
    </source>
</evidence>
<keyword evidence="2 3" id="KW-0479">Metal-binding</keyword>
<dbReference type="SUPFAM" id="SSF102705">
    <property type="entry name" value="NIF3 (NGG1p interacting factor 3)-like"/>
    <property type="match status" value="1"/>
</dbReference>
<dbReference type="PANTHER" id="PTHR13799:SF14">
    <property type="entry name" value="GTP CYCLOHYDROLASE 1 TYPE 2 HOMOLOG"/>
    <property type="match status" value="1"/>
</dbReference>
<dbReference type="GO" id="GO:0005737">
    <property type="term" value="C:cytoplasm"/>
    <property type="evidence" value="ECO:0007669"/>
    <property type="project" value="TreeGrafter"/>
</dbReference>